<feature type="compositionally biased region" description="Low complexity" evidence="1">
    <location>
        <begin position="341"/>
        <end position="351"/>
    </location>
</feature>
<evidence type="ECO:0000256" key="1">
    <source>
        <dbReference type="SAM" id="MobiDB-lite"/>
    </source>
</evidence>
<reference evidence="2 3" key="1">
    <citation type="submission" date="2019-05" db="EMBL/GenBank/DDBJ databases">
        <title>Another draft genome of Portunus trituberculatus and its Hox gene families provides insights of decapod evolution.</title>
        <authorList>
            <person name="Jeong J.-H."/>
            <person name="Song I."/>
            <person name="Kim S."/>
            <person name="Choi T."/>
            <person name="Kim D."/>
            <person name="Ryu S."/>
            <person name="Kim W."/>
        </authorList>
    </citation>
    <scope>NUCLEOTIDE SEQUENCE [LARGE SCALE GENOMIC DNA]</scope>
    <source>
        <tissue evidence="2">Muscle</tissue>
    </source>
</reference>
<feature type="compositionally biased region" description="Low complexity" evidence="1">
    <location>
        <begin position="111"/>
        <end position="125"/>
    </location>
</feature>
<dbReference type="EMBL" id="VSRR010039207">
    <property type="protein sequence ID" value="MPC74576.1"/>
    <property type="molecule type" value="Genomic_DNA"/>
</dbReference>
<keyword evidence="3" id="KW-1185">Reference proteome</keyword>
<gene>
    <name evidence="2" type="ORF">E2C01_068939</name>
</gene>
<feature type="region of interest" description="Disordered" evidence="1">
    <location>
        <begin position="19"/>
        <end position="143"/>
    </location>
</feature>
<accession>A0A5B7HXW6</accession>
<protein>
    <submittedName>
        <fullName evidence="2">Uncharacterized protein</fullName>
    </submittedName>
</protein>
<dbReference type="Proteomes" id="UP000324222">
    <property type="component" value="Unassembled WGS sequence"/>
</dbReference>
<feature type="region of interest" description="Disordered" evidence="1">
    <location>
        <begin position="166"/>
        <end position="376"/>
    </location>
</feature>
<organism evidence="2 3">
    <name type="scientific">Portunus trituberculatus</name>
    <name type="common">Swimming crab</name>
    <name type="synonym">Neptunus trituberculatus</name>
    <dbReference type="NCBI Taxonomy" id="210409"/>
    <lineage>
        <taxon>Eukaryota</taxon>
        <taxon>Metazoa</taxon>
        <taxon>Ecdysozoa</taxon>
        <taxon>Arthropoda</taxon>
        <taxon>Crustacea</taxon>
        <taxon>Multicrustacea</taxon>
        <taxon>Malacostraca</taxon>
        <taxon>Eumalacostraca</taxon>
        <taxon>Eucarida</taxon>
        <taxon>Decapoda</taxon>
        <taxon>Pleocyemata</taxon>
        <taxon>Brachyura</taxon>
        <taxon>Eubrachyura</taxon>
        <taxon>Portunoidea</taxon>
        <taxon>Portunidae</taxon>
        <taxon>Portuninae</taxon>
        <taxon>Portunus</taxon>
    </lineage>
</organism>
<feature type="compositionally biased region" description="Polar residues" evidence="1">
    <location>
        <begin position="205"/>
        <end position="214"/>
    </location>
</feature>
<sequence length="393" mass="42441">MAGVRGMRQYTVASWLTLEAPQPSSRPLPEPPAPHDLLAAKIQQRDVSTTFSLTRPPPHCPSVTEEARHRSPSRQQERPPPPASPRGQTPAPKSVSDTRGPLTRQRSAPLQQQQQQQQWEQQEQQSPSRPIGQRHQEDGGTSGWAWEAGVCRACLAALSLPDVHSAPLLQHGAPPAWPRGPHGPGPAVAAASPRRGRGHAGYSPFTKTPMSNVSERPVYRSLERGTRRRPLPPPPHPRPLPQDAPHGPAPFNRHRSPPPRHEPPSMPSVSLFVQQQESLSHAHKTVLCATRTVPTHSSAVRAPPALPPRQQEVKPTMAAPATPQAPQACVTDSGDEEEASSSKCEAAPVRSRGGGSEDEEDSGSEQDDADIETHATQIIDLAELHGQSPCKPS</sequence>
<comment type="caution">
    <text evidence="2">The sequence shown here is derived from an EMBL/GenBank/DDBJ whole genome shotgun (WGS) entry which is preliminary data.</text>
</comment>
<feature type="compositionally biased region" description="Pro residues" evidence="1">
    <location>
        <begin position="175"/>
        <end position="184"/>
    </location>
</feature>
<feature type="compositionally biased region" description="Pro residues" evidence="1">
    <location>
        <begin position="231"/>
        <end position="242"/>
    </location>
</feature>
<dbReference type="AlphaFoldDB" id="A0A5B7HXW6"/>
<name>A0A5B7HXW6_PORTR</name>
<feature type="compositionally biased region" description="Acidic residues" evidence="1">
    <location>
        <begin position="356"/>
        <end position="370"/>
    </location>
</feature>
<proteinExistence type="predicted"/>
<dbReference type="OrthoDB" id="694479at2759"/>
<evidence type="ECO:0000313" key="2">
    <source>
        <dbReference type="EMBL" id="MPC74576.1"/>
    </source>
</evidence>
<feature type="compositionally biased region" description="Low complexity" evidence="1">
    <location>
        <begin position="315"/>
        <end position="328"/>
    </location>
</feature>
<evidence type="ECO:0000313" key="3">
    <source>
        <dbReference type="Proteomes" id="UP000324222"/>
    </source>
</evidence>
<feature type="compositionally biased region" description="Pro residues" evidence="1">
    <location>
        <begin position="24"/>
        <end position="34"/>
    </location>
</feature>